<evidence type="ECO:0000313" key="3">
    <source>
        <dbReference type="EMBL" id="PAX53095.1"/>
    </source>
</evidence>
<organism evidence="3 4">
    <name type="scientific">Brunnivagina elsteri CCALA 953</name>
    <dbReference type="NCBI Taxonomy" id="987040"/>
    <lineage>
        <taxon>Bacteria</taxon>
        <taxon>Bacillati</taxon>
        <taxon>Cyanobacteriota</taxon>
        <taxon>Cyanophyceae</taxon>
        <taxon>Nostocales</taxon>
        <taxon>Calotrichaceae</taxon>
        <taxon>Brunnivagina</taxon>
    </lineage>
</organism>
<dbReference type="SUPFAM" id="SSF53649">
    <property type="entry name" value="Alkaline phosphatase-like"/>
    <property type="match status" value="1"/>
</dbReference>
<feature type="chain" id="PRO_5012900842" evidence="2">
    <location>
        <begin position="27"/>
        <end position="625"/>
    </location>
</feature>
<feature type="compositionally biased region" description="Basic and acidic residues" evidence="1">
    <location>
        <begin position="217"/>
        <end position="231"/>
    </location>
</feature>
<proteinExistence type="predicted"/>
<dbReference type="EMBL" id="NTFS01000171">
    <property type="protein sequence ID" value="PAX53095.1"/>
    <property type="molecule type" value="Genomic_DNA"/>
</dbReference>
<dbReference type="OrthoDB" id="570067at2"/>
<accession>A0A2A2THI6</accession>
<dbReference type="AlphaFoldDB" id="A0A2A2THI6"/>
<evidence type="ECO:0000313" key="4">
    <source>
        <dbReference type="Proteomes" id="UP000218238"/>
    </source>
</evidence>
<sequence length="625" mass="67900">MFAYNRRWLYLTICIIAIIAACTTLPGKNTQQAKQQSTKTEKNQHNAIIFVADGLRPDWVNSNDTPTLNEVREKGVTFLNSHSLFPTFTTANASAIATGHFLGDTGDFSNTIQVNAPVKSAKNSLVPYLENNAVLREVNKQFGANFLNEQSLLAAARKANFSTAALGKSGPVLIQDVTLQNGESTLIFDDYTGKNEGVILTPEITDLLNKNSLPLKTPERGENNQKGDSKKPGTKVANIAQQQYFADVTTKVILPLFKQRQKPFVMVYWSRDPDGTQHNHGDSLNQLVPGINGETTKTARQNADKNLGQIITALKDLGLEETTNIFVTADHGFSTISKESKTSYAATLKYPDVPQGFLPPSFVAIDLAKDLGKDLKLSLFDPDKNNAPINPEKGEFSRNSILAKNPKQPDITVAANGGSDLIYLPNKANQKDLAQKIVNSLLKQDYVSGLFVNNNLGKIPGTLSLESIALQGSARTPKPSILINFRSFDTGCGTPTACGAEISDTFLQQGQGMHGSFSRADTYNMMGAIGPDFKKGYKDLAPVSNADVPRTIAKALNINLRPLGKLTGRVLNEVLVGQPDTVKSKSFEMESKPANNGLKTVLKYQTVGKTRYFDVAGFPGRTLGL</sequence>
<dbReference type="PANTHER" id="PTHR10151">
    <property type="entry name" value="ECTONUCLEOTIDE PYROPHOSPHATASE/PHOSPHODIESTERASE"/>
    <property type="match status" value="1"/>
</dbReference>
<evidence type="ECO:0000256" key="1">
    <source>
        <dbReference type="SAM" id="MobiDB-lite"/>
    </source>
</evidence>
<dbReference type="GO" id="GO:0016787">
    <property type="term" value="F:hydrolase activity"/>
    <property type="evidence" value="ECO:0007669"/>
    <property type="project" value="UniProtKB-ARBA"/>
</dbReference>
<dbReference type="RefSeq" id="WP_095722605.1">
    <property type="nucleotide sequence ID" value="NZ_NTFS01000171.1"/>
</dbReference>
<dbReference type="Pfam" id="PF01663">
    <property type="entry name" value="Phosphodiest"/>
    <property type="match status" value="1"/>
</dbReference>
<name>A0A2A2THI6_9CYAN</name>
<reference evidence="3 4" key="1">
    <citation type="submission" date="2017-08" db="EMBL/GenBank/DDBJ databases">
        <title>Draft genome sequence of filamentous cyanobacterium Calothrix elsteri CCALA 953.</title>
        <authorList>
            <person name="Gagunashvili A.N."/>
            <person name="Elster J."/>
            <person name="Andresson O.S."/>
        </authorList>
    </citation>
    <scope>NUCLEOTIDE SEQUENCE [LARGE SCALE GENOMIC DNA]</scope>
    <source>
        <strain evidence="3 4">CCALA 953</strain>
    </source>
</reference>
<comment type="caution">
    <text evidence="3">The sequence shown here is derived from an EMBL/GenBank/DDBJ whole genome shotgun (WGS) entry which is preliminary data.</text>
</comment>
<evidence type="ECO:0000256" key="2">
    <source>
        <dbReference type="SAM" id="SignalP"/>
    </source>
</evidence>
<dbReference type="PANTHER" id="PTHR10151:SF120">
    <property type="entry name" value="BIS(5'-ADENOSYL)-TRIPHOSPHATASE"/>
    <property type="match status" value="1"/>
</dbReference>
<feature type="region of interest" description="Disordered" evidence="1">
    <location>
        <begin position="210"/>
        <end position="234"/>
    </location>
</feature>
<dbReference type="PROSITE" id="PS51257">
    <property type="entry name" value="PROKAR_LIPOPROTEIN"/>
    <property type="match status" value="1"/>
</dbReference>
<protein>
    <submittedName>
        <fullName evidence="3">Alkaline phosphatase family protein</fullName>
    </submittedName>
</protein>
<keyword evidence="4" id="KW-1185">Reference proteome</keyword>
<gene>
    <name evidence="3" type="ORF">CK510_15770</name>
</gene>
<dbReference type="Proteomes" id="UP000218238">
    <property type="component" value="Unassembled WGS sequence"/>
</dbReference>
<feature type="signal peptide" evidence="2">
    <location>
        <begin position="1"/>
        <end position="26"/>
    </location>
</feature>
<dbReference type="Gene3D" id="3.40.720.10">
    <property type="entry name" value="Alkaline Phosphatase, subunit A"/>
    <property type="match status" value="1"/>
</dbReference>
<keyword evidence="2" id="KW-0732">Signal</keyword>
<dbReference type="InterPro" id="IPR017850">
    <property type="entry name" value="Alkaline_phosphatase_core_sf"/>
</dbReference>
<dbReference type="InterPro" id="IPR002591">
    <property type="entry name" value="Phosphodiest/P_Trfase"/>
</dbReference>